<proteinExistence type="predicted"/>
<evidence type="ECO:0000313" key="1">
    <source>
        <dbReference type="EMBL" id="KAJ0096916.1"/>
    </source>
</evidence>
<reference evidence="2" key="1">
    <citation type="journal article" date="2023" name="G3 (Bethesda)">
        <title>Genome assembly and association tests identify interacting loci associated with vigor, precocity, and sex in interspecific pistachio rootstocks.</title>
        <authorList>
            <person name="Palmer W."/>
            <person name="Jacygrad E."/>
            <person name="Sagayaradj S."/>
            <person name="Cavanaugh K."/>
            <person name="Han R."/>
            <person name="Bertier L."/>
            <person name="Beede B."/>
            <person name="Kafkas S."/>
            <person name="Golino D."/>
            <person name="Preece J."/>
            <person name="Michelmore R."/>
        </authorList>
    </citation>
    <scope>NUCLEOTIDE SEQUENCE [LARGE SCALE GENOMIC DNA]</scope>
</reference>
<organism evidence="1 2">
    <name type="scientific">Pistacia atlantica</name>
    <dbReference type="NCBI Taxonomy" id="434234"/>
    <lineage>
        <taxon>Eukaryota</taxon>
        <taxon>Viridiplantae</taxon>
        <taxon>Streptophyta</taxon>
        <taxon>Embryophyta</taxon>
        <taxon>Tracheophyta</taxon>
        <taxon>Spermatophyta</taxon>
        <taxon>Magnoliopsida</taxon>
        <taxon>eudicotyledons</taxon>
        <taxon>Gunneridae</taxon>
        <taxon>Pentapetalae</taxon>
        <taxon>rosids</taxon>
        <taxon>malvids</taxon>
        <taxon>Sapindales</taxon>
        <taxon>Anacardiaceae</taxon>
        <taxon>Pistacia</taxon>
    </lineage>
</organism>
<accession>A0ACC1BDI6</accession>
<evidence type="ECO:0000313" key="2">
    <source>
        <dbReference type="Proteomes" id="UP001164250"/>
    </source>
</evidence>
<protein>
    <submittedName>
        <fullName evidence="1">Uncharacterized protein</fullName>
    </submittedName>
</protein>
<dbReference type="Proteomes" id="UP001164250">
    <property type="component" value="Chromosome 5"/>
</dbReference>
<comment type="caution">
    <text evidence="1">The sequence shown here is derived from an EMBL/GenBank/DDBJ whole genome shotgun (WGS) entry which is preliminary data.</text>
</comment>
<name>A0ACC1BDI6_9ROSI</name>
<sequence>MNICISHAASPKTSSSSSSSSSEGYQISFTLIFLSHKAEKGRNSNPISNKKFYEQLAKMKVQIHKQNIDIDWTNFSNLGYLYFIMLLLLLRPTVSLSTIKYIPGFSGSLPFKLETGYIGVDENQDVQLFYYFIESEGNPSEDPLVLWLTGGPGCSAFSGLAFEIGPIRFDIVKYNGSLPTMALHPHSWTKALDSPIQGASKVPRLETQSLPNQSYEFLRKWLLRHPKFIRNPLYVAGDSHSGRIVPIISSKISAGIEVGHEPPINLKGYVLGNPATDSKFDDNSKVPFAHRMALISDELYQSAKRNCRGEYVEVDKSNVQCAKDLKAIYECTKRVNHAHILEKKCTPISRKLNKEDARYYRYLLEEYEESLFMPVDPHECRYYNNFLCNKWANDISVQKALRVRMGTIKEWIRCNRSLDYEHDAKSLLSYHLRLNKRGYRALIYSGDHDMAIPYLGTQSWIKALNFSVVDEWRPWLVDGQVAGYSREYTNNFTFATVKGAGHTAPEYQPKECLAMFARWISQEPL</sequence>
<dbReference type="EMBL" id="CM047901">
    <property type="protein sequence ID" value="KAJ0096916.1"/>
    <property type="molecule type" value="Genomic_DNA"/>
</dbReference>
<gene>
    <name evidence="1" type="ORF">Patl1_28491</name>
</gene>
<keyword evidence="2" id="KW-1185">Reference proteome</keyword>